<accession>A0A1H6UA49</accession>
<dbReference type="EMBL" id="FNYV01000002">
    <property type="protein sequence ID" value="SEI89263.1"/>
    <property type="molecule type" value="Genomic_DNA"/>
</dbReference>
<evidence type="ECO:0000313" key="1">
    <source>
        <dbReference type="EMBL" id="SEI89263.1"/>
    </source>
</evidence>
<protein>
    <submittedName>
        <fullName evidence="1">Uncharacterized protein</fullName>
    </submittedName>
</protein>
<gene>
    <name evidence="1" type="ORF">SAMN05443287_102177</name>
</gene>
<sequence>MGDSLRGGRTGHQLPSRRLITLASGTRVQGYRRCMTEKKALVDRSWVPPTCTLPTVEQPLRLAEFDDLFASAVIGVQRVDRMRLRLELRPEPGGAGRAAELMVRETGCCSFFTFTLTATGGQLALEVAVSAEQVGVLDALAARAEGVASPRGRPLGG</sequence>
<dbReference type="STRING" id="1144548.SAMN05443287_102177"/>
<reference evidence="2" key="1">
    <citation type="submission" date="2016-10" db="EMBL/GenBank/DDBJ databases">
        <authorList>
            <person name="Varghese N."/>
            <person name="Submissions S."/>
        </authorList>
    </citation>
    <scope>NUCLEOTIDE SEQUENCE [LARGE SCALE GENOMIC DNA]</scope>
    <source>
        <strain evidence="2">CGMCC 4.7038</strain>
    </source>
</reference>
<dbReference type="Proteomes" id="UP000198707">
    <property type="component" value="Unassembled WGS sequence"/>
</dbReference>
<organism evidence="1 2">
    <name type="scientific">Micromonospora phaseoli</name>
    <dbReference type="NCBI Taxonomy" id="1144548"/>
    <lineage>
        <taxon>Bacteria</taxon>
        <taxon>Bacillati</taxon>
        <taxon>Actinomycetota</taxon>
        <taxon>Actinomycetes</taxon>
        <taxon>Micromonosporales</taxon>
        <taxon>Micromonosporaceae</taxon>
        <taxon>Micromonospora</taxon>
    </lineage>
</organism>
<keyword evidence="2" id="KW-1185">Reference proteome</keyword>
<evidence type="ECO:0000313" key="2">
    <source>
        <dbReference type="Proteomes" id="UP000198707"/>
    </source>
</evidence>
<dbReference type="AlphaFoldDB" id="A0A1H6UA49"/>
<name>A0A1H6UA49_9ACTN</name>
<proteinExistence type="predicted"/>